<dbReference type="EMBL" id="QYUQ01000002">
    <property type="protein sequence ID" value="RJG03190.1"/>
    <property type="molecule type" value="Genomic_DNA"/>
</dbReference>
<dbReference type="Pfam" id="PF01408">
    <property type="entry name" value="GFO_IDH_MocA"/>
    <property type="match status" value="1"/>
</dbReference>
<dbReference type="SUPFAM" id="SSF55347">
    <property type="entry name" value="Glyceraldehyde-3-phosphate dehydrogenase-like, C-terminal domain"/>
    <property type="match status" value="1"/>
</dbReference>
<keyword evidence="5" id="KW-1185">Reference proteome</keyword>
<name>A0A3A3GQD7_9BURK</name>
<dbReference type="Pfam" id="PF22685">
    <property type="entry name" value="Gal80p_C-like"/>
    <property type="match status" value="1"/>
</dbReference>
<dbReference type="GO" id="GO:0016491">
    <property type="term" value="F:oxidoreductase activity"/>
    <property type="evidence" value="ECO:0007669"/>
    <property type="project" value="UniProtKB-KW"/>
</dbReference>
<proteinExistence type="predicted"/>
<dbReference type="OrthoDB" id="8565814at2"/>
<gene>
    <name evidence="4" type="ORF">D3878_17660</name>
</gene>
<evidence type="ECO:0000259" key="3">
    <source>
        <dbReference type="Pfam" id="PF22685"/>
    </source>
</evidence>
<accession>A0A3A3GQD7</accession>
<dbReference type="InterPro" id="IPR055080">
    <property type="entry name" value="Gal80p-like_C"/>
</dbReference>
<dbReference type="InterPro" id="IPR050463">
    <property type="entry name" value="Gfo/Idh/MocA_oxidrdct_glycsds"/>
</dbReference>
<dbReference type="GO" id="GO:0000166">
    <property type="term" value="F:nucleotide binding"/>
    <property type="evidence" value="ECO:0007669"/>
    <property type="project" value="InterPro"/>
</dbReference>
<dbReference type="Proteomes" id="UP000266327">
    <property type="component" value="Unassembled WGS sequence"/>
</dbReference>
<evidence type="ECO:0000256" key="1">
    <source>
        <dbReference type="ARBA" id="ARBA00023002"/>
    </source>
</evidence>
<feature type="domain" description="Gal80p-like C-terminal" evidence="3">
    <location>
        <begin position="139"/>
        <end position="279"/>
    </location>
</feature>
<comment type="caution">
    <text evidence="4">The sequence shown here is derived from an EMBL/GenBank/DDBJ whole genome shotgun (WGS) entry which is preliminary data.</text>
</comment>
<keyword evidence="1" id="KW-0560">Oxidoreductase</keyword>
<organism evidence="4 5">
    <name type="scientific">Noviherbaspirillum sedimenti</name>
    <dbReference type="NCBI Taxonomy" id="2320865"/>
    <lineage>
        <taxon>Bacteria</taxon>
        <taxon>Pseudomonadati</taxon>
        <taxon>Pseudomonadota</taxon>
        <taxon>Betaproteobacteria</taxon>
        <taxon>Burkholderiales</taxon>
        <taxon>Oxalobacteraceae</taxon>
        <taxon>Noviherbaspirillum</taxon>
    </lineage>
</organism>
<dbReference type="PANTHER" id="PTHR43818:SF11">
    <property type="entry name" value="BCDNA.GH03377"/>
    <property type="match status" value="1"/>
</dbReference>
<protein>
    <submittedName>
        <fullName evidence="4">Gfo/Idh/MocA family oxidoreductase</fullName>
    </submittedName>
</protein>
<dbReference type="AlphaFoldDB" id="A0A3A3GQD7"/>
<dbReference type="SUPFAM" id="SSF51735">
    <property type="entry name" value="NAD(P)-binding Rossmann-fold domains"/>
    <property type="match status" value="1"/>
</dbReference>
<dbReference type="PANTHER" id="PTHR43818">
    <property type="entry name" value="BCDNA.GH03377"/>
    <property type="match status" value="1"/>
</dbReference>
<dbReference type="InterPro" id="IPR000683">
    <property type="entry name" value="Gfo/Idh/MocA-like_OxRdtase_N"/>
</dbReference>
<evidence type="ECO:0000313" key="5">
    <source>
        <dbReference type="Proteomes" id="UP000266327"/>
    </source>
</evidence>
<sequence>MKNFQAGSPIGVGIIGAAPGRSWSAIAHIPALQSLSDYKLVALSTTRLETAQAAAKALGVPQAYGHHAALIANPEVDLVVVTVKVPHHLELVSAALDAGKMVYCEWPLGNGLQEAIAMAEHARRLGVRTICGTQARFSPAVDYVAELIRDGYVGEVLSSTLIGSGVQWGAFTDPANAYTADQKNGATLLSIPLGHALDALRHILGDFSEISATLAHRRNSILSLPDKIVHPLTAADQILVNALHQNGAATQILYRGGMSRGTNMMLEIVGTEGDLRLTGDFGHLQMCALALHGGRGDDTSLQPLTVPPKHRWAPDNLQGPAINVGQLYARFAADLRDGTHLTPDFDSAVQGHRILEAIERSADLGNRVKL</sequence>
<dbReference type="Gene3D" id="3.30.360.10">
    <property type="entry name" value="Dihydrodipicolinate Reductase, domain 2"/>
    <property type="match status" value="1"/>
</dbReference>
<dbReference type="Gene3D" id="3.40.50.720">
    <property type="entry name" value="NAD(P)-binding Rossmann-like Domain"/>
    <property type="match status" value="1"/>
</dbReference>
<dbReference type="InterPro" id="IPR036291">
    <property type="entry name" value="NAD(P)-bd_dom_sf"/>
</dbReference>
<evidence type="ECO:0000259" key="2">
    <source>
        <dbReference type="Pfam" id="PF01408"/>
    </source>
</evidence>
<feature type="domain" description="Gfo/Idh/MocA-like oxidoreductase N-terminal" evidence="2">
    <location>
        <begin position="11"/>
        <end position="130"/>
    </location>
</feature>
<dbReference type="RefSeq" id="WP_119786689.1">
    <property type="nucleotide sequence ID" value="NZ_QYUQ01000002.1"/>
</dbReference>
<evidence type="ECO:0000313" key="4">
    <source>
        <dbReference type="EMBL" id="RJG03190.1"/>
    </source>
</evidence>
<reference evidence="5" key="1">
    <citation type="submission" date="2018-09" db="EMBL/GenBank/DDBJ databases">
        <authorList>
            <person name="Zhu H."/>
        </authorList>
    </citation>
    <scope>NUCLEOTIDE SEQUENCE [LARGE SCALE GENOMIC DNA]</scope>
    <source>
        <strain evidence="5">K1S02-23</strain>
    </source>
</reference>